<sequence>KQNRQAKHDVKSAVALTCFHPGASHFLRLCSPPPRLLWLRQILISDPPSGRESVFTVVFQFQAHNKQEDHKQRTDFKLCDQCFNGETDCFP</sequence>
<feature type="non-terminal residue" evidence="1">
    <location>
        <position position="1"/>
    </location>
</feature>
<name>A0ABD0M524_9CAEN</name>
<dbReference type="EMBL" id="JACVVK020000005">
    <property type="protein sequence ID" value="KAK7506939.1"/>
    <property type="molecule type" value="Genomic_DNA"/>
</dbReference>
<proteinExistence type="predicted"/>
<reference evidence="1 2" key="1">
    <citation type="journal article" date="2023" name="Sci. Data">
        <title>Genome assembly of the Korean intertidal mud-creeper Batillaria attramentaria.</title>
        <authorList>
            <person name="Patra A.K."/>
            <person name="Ho P.T."/>
            <person name="Jun S."/>
            <person name="Lee S.J."/>
            <person name="Kim Y."/>
            <person name="Won Y.J."/>
        </authorList>
    </citation>
    <scope>NUCLEOTIDE SEQUENCE [LARGE SCALE GENOMIC DNA]</scope>
    <source>
        <strain evidence="1">Wonlab-2016</strain>
    </source>
</reference>
<keyword evidence="2" id="KW-1185">Reference proteome</keyword>
<comment type="caution">
    <text evidence="1">The sequence shown here is derived from an EMBL/GenBank/DDBJ whole genome shotgun (WGS) entry which is preliminary data.</text>
</comment>
<organism evidence="1 2">
    <name type="scientific">Batillaria attramentaria</name>
    <dbReference type="NCBI Taxonomy" id="370345"/>
    <lineage>
        <taxon>Eukaryota</taxon>
        <taxon>Metazoa</taxon>
        <taxon>Spiralia</taxon>
        <taxon>Lophotrochozoa</taxon>
        <taxon>Mollusca</taxon>
        <taxon>Gastropoda</taxon>
        <taxon>Caenogastropoda</taxon>
        <taxon>Sorbeoconcha</taxon>
        <taxon>Cerithioidea</taxon>
        <taxon>Batillariidae</taxon>
        <taxon>Batillaria</taxon>
    </lineage>
</organism>
<dbReference type="AlphaFoldDB" id="A0ABD0M524"/>
<dbReference type="Proteomes" id="UP001519460">
    <property type="component" value="Unassembled WGS sequence"/>
</dbReference>
<protein>
    <submittedName>
        <fullName evidence="1">Uncharacterized protein</fullName>
    </submittedName>
</protein>
<accession>A0ABD0M524</accession>
<evidence type="ECO:0000313" key="2">
    <source>
        <dbReference type="Proteomes" id="UP001519460"/>
    </source>
</evidence>
<evidence type="ECO:0000313" key="1">
    <source>
        <dbReference type="EMBL" id="KAK7506939.1"/>
    </source>
</evidence>
<gene>
    <name evidence="1" type="ORF">BaRGS_00001790</name>
</gene>